<dbReference type="EMBL" id="JAUSVY010000004">
    <property type="protein sequence ID" value="MDQ0505329.1"/>
    <property type="molecule type" value="Genomic_DNA"/>
</dbReference>
<evidence type="ECO:0000313" key="2">
    <source>
        <dbReference type="EMBL" id="MDQ0505329.1"/>
    </source>
</evidence>
<accession>A0ABU0LDW3</accession>
<feature type="region of interest" description="Disordered" evidence="1">
    <location>
        <begin position="142"/>
        <end position="166"/>
    </location>
</feature>
<evidence type="ECO:0000256" key="1">
    <source>
        <dbReference type="SAM" id="MobiDB-lite"/>
    </source>
</evidence>
<sequence length="166" mass="18287">MPTWHGSARAVWCSASRTALDTPAESVANNFAGLFSRWFGAPIVRVCFASPATADASLRAIAAHFGPASEALNEALDRLPTNPGDWSYAQPFFYLGWGTRLEDERIDEDIRDALPALLRPRMPPGAGGEIWRSEREWIAIWPRDAPAPGQREPPLPRGPPRGRLET</sequence>
<protein>
    <submittedName>
        <fullName evidence="2">Uncharacterized protein</fullName>
    </submittedName>
</protein>
<name>A0ABU0LDW3_XANAG</name>
<comment type="caution">
    <text evidence="2">The sequence shown here is derived from an EMBL/GenBank/DDBJ whole genome shotgun (WGS) entry which is preliminary data.</text>
</comment>
<evidence type="ECO:0000313" key="3">
    <source>
        <dbReference type="Proteomes" id="UP001241747"/>
    </source>
</evidence>
<gene>
    <name evidence="2" type="ORF">QOZ94_002125</name>
</gene>
<reference evidence="2 3" key="1">
    <citation type="submission" date="2023-07" db="EMBL/GenBank/DDBJ databases">
        <title>Genomic Encyclopedia of Type Strains, Phase IV (KMG-IV): sequencing the most valuable type-strain genomes for metagenomic binning, comparative biology and taxonomic classification.</title>
        <authorList>
            <person name="Goeker M."/>
        </authorList>
    </citation>
    <scope>NUCLEOTIDE SEQUENCE [LARGE SCALE GENOMIC DNA]</scope>
    <source>
        <strain evidence="2 3">DSM 3770</strain>
    </source>
</reference>
<dbReference type="Proteomes" id="UP001241747">
    <property type="component" value="Unassembled WGS sequence"/>
</dbReference>
<proteinExistence type="predicted"/>
<keyword evidence="3" id="KW-1185">Reference proteome</keyword>
<organism evidence="2 3">
    <name type="scientific">Xanthobacter agilis</name>
    <dbReference type="NCBI Taxonomy" id="47492"/>
    <lineage>
        <taxon>Bacteria</taxon>
        <taxon>Pseudomonadati</taxon>
        <taxon>Pseudomonadota</taxon>
        <taxon>Alphaproteobacteria</taxon>
        <taxon>Hyphomicrobiales</taxon>
        <taxon>Xanthobacteraceae</taxon>
        <taxon>Xanthobacter</taxon>
    </lineage>
</organism>
<dbReference type="RefSeq" id="WP_237344499.1">
    <property type="nucleotide sequence ID" value="NZ_JABWGX010000004.1"/>
</dbReference>